<keyword evidence="4" id="KW-0408">Iron</keyword>
<dbReference type="AlphaFoldDB" id="A0A369M1Z9"/>
<dbReference type="PANTHER" id="PTHR43598">
    <property type="entry name" value="TUNGSTEN-CONTAINING FORMYLMETHANOFURAN DEHYDROGENASE 2 SUBUNIT B"/>
    <property type="match status" value="1"/>
</dbReference>
<evidence type="ECO:0000313" key="10">
    <source>
        <dbReference type="Proteomes" id="UP000254000"/>
    </source>
</evidence>
<gene>
    <name evidence="9" type="ORF">C1877_06595</name>
</gene>
<dbReference type="EMBL" id="PPTS01000003">
    <property type="protein sequence ID" value="RDB65771.1"/>
    <property type="molecule type" value="Genomic_DNA"/>
</dbReference>
<keyword evidence="4" id="KW-0411">Iron-sulfur</keyword>
<protein>
    <submittedName>
        <fullName evidence="9">Molybdopterin dinucleotide-binding protein</fullName>
    </submittedName>
</protein>
<evidence type="ECO:0000256" key="1">
    <source>
        <dbReference type="ARBA" id="ARBA00001966"/>
    </source>
</evidence>
<keyword evidence="4" id="KW-0004">4Fe-4S</keyword>
<dbReference type="SUPFAM" id="SSF53706">
    <property type="entry name" value="Formate dehydrogenase/DMSO reductase, domains 1-3"/>
    <property type="match status" value="1"/>
</dbReference>
<evidence type="ECO:0000313" key="9">
    <source>
        <dbReference type="EMBL" id="RDB65771.1"/>
    </source>
</evidence>
<evidence type="ECO:0000256" key="5">
    <source>
        <dbReference type="ARBA" id="ARBA00022723"/>
    </source>
</evidence>
<dbReference type="GO" id="GO:0051539">
    <property type="term" value="F:4 iron, 4 sulfur cluster binding"/>
    <property type="evidence" value="ECO:0007669"/>
    <property type="project" value="UniProtKB-KW"/>
</dbReference>
<evidence type="ECO:0000259" key="8">
    <source>
        <dbReference type="Pfam" id="PF01568"/>
    </source>
</evidence>
<dbReference type="InterPro" id="IPR006657">
    <property type="entry name" value="MoPterin_dinucl-bd_dom"/>
</dbReference>
<sequence length="833" mass="93515">MTNHYCDMQNADVIMTIGSNNVENHPVSSKWVQKALDRGATWIVVDPRYTRSAEMADIYCPIRSGTDIAFYGGLFNYIIEHDLWQHEYVLNYTNASYLLDEQYSFDVNEGIFSGFNEETATYDNHSWHYQVESTKTWDTSEGGAYAWAAAPGVPEFTPPTVEVPKRDMTLQDPMCVFQQMKKHYSRYDLDTVSSVCGMDKDLLEKVYATYASTGAPDKSGTILYALGQTQHTYGAQNCRSMGILQLLLGNVGVAGGGVNALRGEPNVQGATDMGMLVANQPGYLNWPTEYGTPSLRKWCEKETYSDGYYTNKPKFVVSALKEWFGDAATVDNDYGYDWWPKVPKSPDYSIIGSFELMSQGVIKGYFNWGMNPCHSAPNASNVRKAMANLDWLVVADWVETESACFWKAPDMNPADIDTTVYFLPAALIYEKPGIILNSGRWLQWRYQAVEPWDEAKPDYEICDVLWTAIVDLYKKEGGVAPEPIVNTKWDYYVDGKIDPRPVAWALNGYVYDGTECDTTSAAPKTELLSSFANLKADGSTACGMWIYTGFWANNDAPLDPAEQAVGSRVADDPTGLGLHPKWSFAWPLNRRIIYNRASADMQGKPWNPDRVLVEWTGEKWVQNDVGDFVAVSNGTPVPPNDKAFMMLWEQNARLESYGMGDGPLPEHYEPFESPSDNQMNGRQNSPCVRFAEFESVKRGDRSEFPIAVTTYSVTEHWQTGGQTRTCPALNEAMPQQFVEMSLELAEEKGIKNGEKVRVRNNRGEVEVMALVTPRFKPFTVNGETVHQVGMTHHFGWAGEYATGDIVNDLPPNVGDPNCWVPEYKAFLVDIEKI</sequence>
<comment type="similarity">
    <text evidence="3">Belongs to the prokaryotic molybdopterin-containing oxidoreductase family.</text>
</comment>
<dbReference type="GO" id="GO:0016491">
    <property type="term" value="F:oxidoreductase activity"/>
    <property type="evidence" value="ECO:0007669"/>
    <property type="project" value="UniProtKB-KW"/>
</dbReference>
<dbReference type="OrthoDB" id="9759518at2"/>
<feature type="domain" description="Molybdopterin dinucleotide-binding" evidence="8">
    <location>
        <begin position="707"/>
        <end position="826"/>
    </location>
</feature>
<evidence type="ECO:0000259" key="7">
    <source>
        <dbReference type="Pfam" id="PF00384"/>
    </source>
</evidence>
<evidence type="ECO:0000256" key="3">
    <source>
        <dbReference type="ARBA" id="ARBA00010312"/>
    </source>
</evidence>
<evidence type="ECO:0000256" key="4">
    <source>
        <dbReference type="ARBA" id="ARBA00022485"/>
    </source>
</evidence>
<evidence type="ECO:0000256" key="2">
    <source>
        <dbReference type="ARBA" id="ARBA00004196"/>
    </source>
</evidence>
<dbReference type="Proteomes" id="UP000254000">
    <property type="component" value="Unassembled WGS sequence"/>
</dbReference>
<dbReference type="Gene3D" id="2.40.40.20">
    <property type="match status" value="1"/>
</dbReference>
<dbReference type="Gene3D" id="3.40.228.10">
    <property type="entry name" value="Dimethylsulfoxide Reductase, domain 2"/>
    <property type="match status" value="2"/>
</dbReference>
<dbReference type="GO" id="GO:0009055">
    <property type="term" value="F:electron transfer activity"/>
    <property type="evidence" value="ECO:0007669"/>
    <property type="project" value="TreeGrafter"/>
</dbReference>
<reference evidence="9 10" key="1">
    <citation type="journal article" date="2018" name="Elife">
        <title>Discovery and characterization of a prevalent human gut bacterial enzyme sufficient for the inactivation of a family of plant toxins.</title>
        <authorList>
            <person name="Koppel N."/>
            <person name="Bisanz J.E."/>
            <person name="Pandelia M.E."/>
            <person name="Turnbaugh P.J."/>
            <person name="Balskus E.P."/>
        </authorList>
    </citation>
    <scope>NUCLEOTIDE SEQUENCE [LARGE SCALE GENOMIC DNA]</scope>
    <source>
        <strain evidence="9 10">3C</strain>
    </source>
</reference>
<dbReference type="GO" id="GO:0030151">
    <property type="term" value="F:molybdenum ion binding"/>
    <property type="evidence" value="ECO:0007669"/>
    <property type="project" value="TreeGrafter"/>
</dbReference>
<dbReference type="Pfam" id="PF00384">
    <property type="entry name" value="Molybdopterin"/>
    <property type="match status" value="2"/>
</dbReference>
<dbReference type="InterPro" id="IPR006655">
    <property type="entry name" value="Mopterin_OxRdtase_prok_CS"/>
</dbReference>
<proteinExistence type="inferred from homology"/>
<dbReference type="PANTHER" id="PTHR43598:SF1">
    <property type="entry name" value="FORMATE DEHYDROGENASE-O MAJOR SUBUNIT"/>
    <property type="match status" value="1"/>
</dbReference>
<dbReference type="PROSITE" id="PS00932">
    <property type="entry name" value="MOLYBDOPTERIN_PROK_3"/>
    <property type="match status" value="1"/>
</dbReference>
<name>A0A369M1Z9_9ACTN</name>
<comment type="caution">
    <text evidence="9">The sequence shown here is derived from an EMBL/GenBank/DDBJ whole genome shotgun (WGS) entry which is preliminary data.</text>
</comment>
<dbReference type="GO" id="GO:0030313">
    <property type="term" value="C:cell envelope"/>
    <property type="evidence" value="ECO:0007669"/>
    <property type="project" value="UniProtKB-SubCell"/>
</dbReference>
<comment type="cofactor">
    <cofactor evidence="1">
        <name>[4Fe-4S] cluster</name>
        <dbReference type="ChEBI" id="CHEBI:49883"/>
    </cofactor>
</comment>
<evidence type="ECO:0000256" key="6">
    <source>
        <dbReference type="ARBA" id="ARBA00023002"/>
    </source>
</evidence>
<feature type="domain" description="Molybdopterin oxidoreductase" evidence="7">
    <location>
        <begin position="177"/>
        <end position="465"/>
    </location>
</feature>
<keyword evidence="6" id="KW-0560">Oxidoreductase</keyword>
<dbReference type="CDD" id="cd02792">
    <property type="entry name" value="MopB_CT_Formate-Dh-Na-like"/>
    <property type="match status" value="1"/>
</dbReference>
<dbReference type="InterPro" id="IPR009010">
    <property type="entry name" value="Asp_de-COase-like_dom_sf"/>
</dbReference>
<dbReference type="Gene3D" id="3.40.50.740">
    <property type="match status" value="1"/>
</dbReference>
<dbReference type="GO" id="GO:0043546">
    <property type="term" value="F:molybdopterin cofactor binding"/>
    <property type="evidence" value="ECO:0007669"/>
    <property type="project" value="InterPro"/>
</dbReference>
<dbReference type="GO" id="GO:0009061">
    <property type="term" value="P:anaerobic respiration"/>
    <property type="evidence" value="ECO:0007669"/>
    <property type="project" value="TreeGrafter"/>
</dbReference>
<keyword evidence="10" id="KW-1185">Reference proteome</keyword>
<accession>A0A369M1Z9</accession>
<dbReference type="Pfam" id="PF01568">
    <property type="entry name" value="Molydop_binding"/>
    <property type="match status" value="1"/>
</dbReference>
<dbReference type="SUPFAM" id="SSF50692">
    <property type="entry name" value="ADC-like"/>
    <property type="match status" value="1"/>
</dbReference>
<organism evidence="9 10">
    <name type="scientific">Gordonibacter pamelaeae</name>
    <dbReference type="NCBI Taxonomy" id="471189"/>
    <lineage>
        <taxon>Bacteria</taxon>
        <taxon>Bacillati</taxon>
        <taxon>Actinomycetota</taxon>
        <taxon>Coriobacteriia</taxon>
        <taxon>Eggerthellales</taxon>
        <taxon>Eggerthellaceae</taxon>
        <taxon>Gordonibacter</taxon>
    </lineage>
</organism>
<keyword evidence="5" id="KW-0479">Metal-binding</keyword>
<comment type="subcellular location">
    <subcellularLocation>
        <location evidence="2">Cell envelope</location>
    </subcellularLocation>
</comment>
<dbReference type="InterPro" id="IPR006656">
    <property type="entry name" value="Mopterin_OxRdtase"/>
</dbReference>
<feature type="domain" description="Molybdopterin oxidoreductase" evidence="7">
    <location>
        <begin position="3"/>
        <end position="78"/>
    </location>
</feature>